<evidence type="ECO:0000313" key="1">
    <source>
        <dbReference type="EMBL" id="RNB84664.1"/>
    </source>
</evidence>
<organism evidence="1 2">
    <name type="scientific">Brevibacillus fluminis</name>
    <dbReference type="NCBI Taxonomy" id="511487"/>
    <lineage>
        <taxon>Bacteria</taxon>
        <taxon>Bacillati</taxon>
        <taxon>Bacillota</taxon>
        <taxon>Bacilli</taxon>
        <taxon>Bacillales</taxon>
        <taxon>Paenibacillaceae</taxon>
        <taxon>Brevibacillus</taxon>
    </lineage>
</organism>
<dbReference type="OrthoDB" id="3770261at2"/>
<accession>A0A3M8D9D6</accession>
<dbReference type="InterPro" id="IPR022074">
    <property type="entry name" value="DUF3626"/>
</dbReference>
<reference evidence="1 2" key="1">
    <citation type="submission" date="2018-10" db="EMBL/GenBank/DDBJ databases">
        <title>Phylogenomics of Brevibacillus.</title>
        <authorList>
            <person name="Dunlap C."/>
        </authorList>
    </citation>
    <scope>NUCLEOTIDE SEQUENCE [LARGE SCALE GENOMIC DNA]</scope>
    <source>
        <strain evidence="1 2">JCM 15716</strain>
    </source>
</reference>
<dbReference type="EMBL" id="RHHQ01000017">
    <property type="protein sequence ID" value="RNB84664.1"/>
    <property type="molecule type" value="Genomic_DNA"/>
</dbReference>
<keyword evidence="2" id="KW-1185">Reference proteome</keyword>
<dbReference type="AlphaFoldDB" id="A0A3M8D9D6"/>
<proteinExistence type="predicted"/>
<dbReference type="RefSeq" id="WP_122919946.1">
    <property type="nucleotide sequence ID" value="NZ_RHHQ01000017.1"/>
</dbReference>
<evidence type="ECO:0000313" key="2">
    <source>
        <dbReference type="Proteomes" id="UP000271031"/>
    </source>
</evidence>
<sequence length="367" mass="40132">MNECSGSRNDFTAAQAGAIRYVRGCAELMRDQALDELRDIFSRANVANDIDVAMIAQHVSRAPITLNFHPDRMMPDGRTVIDGLLREGTYRSQFVTGVTNGSRTAYPGGDRDRWEQQLFGGAYHASGVEGVDRPTYGALNVLHYADGASPRFGSCYLILKPHMTSRCTFTFGDSHAGPTRIGTMDVFEPLLAALLREVEQNGNALGTSGMSVQGVLTRLAGCKEESFEKAGMRGRALDDYIEAQIHGKILLVDDVAAIVADPAFKGTAIGEQLMRLSATHNCELRWHPGFSLAVASVPDDFRGPVMPPFARWIDTHFAKTPGLLDAADLGVAAASLHTTPELWHEWGTPDESFQLIKQLWHVIVRFG</sequence>
<dbReference type="Proteomes" id="UP000271031">
    <property type="component" value="Unassembled WGS sequence"/>
</dbReference>
<protein>
    <submittedName>
        <fullName evidence="1">DUF3626 domain-containing protein</fullName>
    </submittedName>
</protein>
<dbReference type="Pfam" id="PF12294">
    <property type="entry name" value="DUF3626"/>
    <property type="match status" value="1"/>
</dbReference>
<comment type="caution">
    <text evidence="1">The sequence shown here is derived from an EMBL/GenBank/DDBJ whole genome shotgun (WGS) entry which is preliminary data.</text>
</comment>
<gene>
    <name evidence="1" type="ORF">EDM56_21405</name>
</gene>
<name>A0A3M8D9D6_9BACL</name>